<keyword evidence="5" id="KW-0521">NADP</keyword>
<dbReference type="CDD" id="cd07079">
    <property type="entry name" value="ALDH_F18-19_ProA-GPR"/>
    <property type="match status" value="1"/>
</dbReference>
<comment type="catalytic activity">
    <reaction evidence="7">
        <text>L-glutamate 5-semialdehyde + phosphate + NADP(+) = L-glutamyl 5-phosphate + NADPH + H(+)</text>
        <dbReference type="Rhea" id="RHEA:19541"/>
        <dbReference type="ChEBI" id="CHEBI:15378"/>
        <dbReference type="ChEBI" id="CHEBI:43474"/>
        <dbReference type="ChEBI" id="CHEBI:57783"/>
        <dbReference type="ChEBI" id="CHEBI:58066"/>
        <dbReference type="ChEBI" id="CHEBI:58274"/>
        <dbReference type="ChEBI" id="CHEBI:58349"/>
        <dbReference type="EC" id="1.2.1.41"/>
    </reaction>
</comment>
<dbReference type="Gene3D" id="3.40.605.10">
    <property type="entry name" value="Aldehyde Dehydrogenase, Chain A, domain 1"/>
    <property type="match status" value="1"/>
</dbReference>
<protein>
    <recommendedName>
        <fullName evidence="2">glutamate-5-semialdehyde dehydrogenase</fullName>
        <ecNumber evidence="2">1.2.1.41</ecNumber>
    </recommendedName>
</protein>
<dbReference type="GO" id="GO:0004350">
    <property type="term" value="F:glutamate-5-semialdehyde dehydrogenase activity"/>
    <property type="evidence" value="ECO:0007669"/>
    <property type="project" value="UniProtKB-EC"/>
</dbReference>
<evidence type="ECO:0000256" key="5">
    <source>
        <dbReference type="ARBA" id="ARBA00022857"/>
    </source>
</evidence>
<proteinExistence type="inferred from homology"/>
<evidence type="ECO:0000313" key="9">
    <source>
        <dbReference type="EMBL" id="SUZ63008.1"/>
    </source>
</evidence>
<dbReference type="InterPro" id="IPR016161">
    <property type="entry name" value="Ald_DH/histidinol_DH"/>
</dbReference>
<evidence type="ECO:0000256" key="1">
    <source>
        <dbReference type="ARBA" id="ARBA00004985"/>
    </source>
</evidence>
<evidence type="ECO:0000256" key="2">
    <source>
        <dbReference type="ARBA" id="ARBA00013002"/>
    </source>
</evidence>
<sequence>MSPVSVTTSTIAELGRRARAAAPTLAVTSTDQKNAALGAAADRILVDGDRILEGNEVDLVRGEIEGISVNLLDRLRLDGSRLEGMASGLRQVAELPDPVGEVTAAWDRPNGLHISKVRVPLGVVAIIYEMRPNVTTDAFGLCLKSGNVAFLRGSSAALESNRAIAASIRAAVAGTGLPADALVLVEDVSREAAVEFMQLRESIDCLIPRGGPSLIRSILDNATVPYVIDGDGNCHVYVDASADLDMAVSILHNAKTHRPSVCNAAESLVVHADVADEFLPLALAALDGVEFVGDGRSRLIAPSIGVAEDDDFATEFLDLKISVRVVNNLDEAIEHINQAGSGHSEAIVTSDEAAAQRFCNEVDAAAVLVNASTRFVDGEEFGFGAEIGISTQKLHARGPMGLPQLTTEKYVVRGDGQIRA</sequence>
<dbReference type="InterPro" id="IPR012134">
    <property type="entry name" value="Glu-5-SA_DH"/>
</dbReference>
<gene>
    <name evidence="9" type="ORF">METZ01_LOCUS15862</name>
</gene>
<dbReference type="InterPro" id="IPR015590">
    <property type="entry name" value="Aldehyde_DH_dom"/>
</dbReference>
<evidence type="ECO:0000256" key="7">
    <source>
        <dbReference type="ARBA" id="ARBA00049024"/>
    </source>
</evidence>
<dbReference type="AlphaFoldDB" id="A0A381P9V7"/>
<evidence type="ECO:0000259" key="8">
    <source>
        <dbReference type="Pfam" id="PF00171"/>
    </source>
</evidence>
<dbReference type="GO" id="GO:0050661">
    <property type="term" value="F:NADP binding"/>
    <property type="evidence" value="ECO:0007669"/>
    <property type="project" value="InterPro"/>
</dbReference>
<dbReference type="NCBIfam" id="NF001221">
    <property type="entry name" value="PRK00197.1"/>
    <property type="match status" value="1"/>
</dbReference>
<dbReference type="Pfam" id="PF00171">
    <property type="entry name" value="Aldedh"/>
    <property type="match status" value="2"/>
</dbReference>
<feature type="domain" description="Aldehyde dehydrogenase" evidence="8">
    <location>
        <begin position="82"/>
        <end position="294"/>
    </location>
</feature>
<dbReference type="PIRSF" id="PIRSF000151">
    <property type="entry name" value="GPR"/>
    <property type="match status" value="1"/>
</dbReference>
<evidence type="ECO:0000256" key="3">
    <source>
        <dbReference type="ARBA" id="ARBA00022605"/>
    </source>
</evidence>
<accession>A0A381P9V7</accession>
<evidence type="ECO:0000256" key="6">
    <source>
        <dbReference type="ARBA" id="ARBA00023002"/>
    </source>
</evidence>
<organism evidence="9">
    <name type="scientific">marine metagenome</name>
    <dbReference type="NCBI Taxonomy" id="408172"/>
    <lineage>
        <taxon>unclassified sequences</taxon>
        <taxon>metagenomes</taxon>
        <taxon>ecological metagenomes</taxon>
    </lineage>
</organism>
<dbReference type="EMBL" id="UINC01000903">
    <property type="protein sequence ID" value="SUZ63008.1"/>
    <property type="molecule type" value="Genomic_DNA"/>
</dbReference>
<dbReference type="InterPro" id="IPR016162">
    <property type="entry name" value="Ald_DH_N"/>
</dbReference>
<comment type="pathway">
    <text evidence="1">Amino-acid biosynthesis; L-proline biosynthesis; L-glutamate 5-semialdehyde from L-glutamate: step 2/2.</text>
</comment>
<dbReference type="PANTHER" id="PTHR11063">
    <property type="entry name" value="GLUTAMATE SEMIALDEHYDE DEHYDROGENASE"/>
    <property type="match status" value="1"/>
</dbReference>
<reference evidence="9" key="1">
    <citation type="submission" date="2018-05" db="EMBL/GenBank/DDBJ databases">
        <authorList>
            <person name="Lanie J.A."/>
            <person name="Ng W.-L."/>
            <person name="Kazmierczak K.M."/>
            <person name="Andrzejewski T.M."/>
            <person name="Davidsen T.M."/>
            <person name="Wayne K.J."/>
            <person name="Tettelin H."/>
            <person name="Glass J.I."/>
            <person name="Rusch D."/>
            <person name="Podicherti R."/>
            <person name="Tsui H.-C.T."/>
            <person name="Winkler M.E."/>
        </authorList>
    </citation>
    <scope>NUCLEOTIDE SEQUENCE</scope>
</reference>
<dbReference type="InterPro" id="IPR016163">
    <property type="entry name" value="Ald_DH_C"/>
</dbReference>
<keyword evidence="4" id="KW-0641">Proline biosynthesis</keyword>
<dbReference type="HAMAP" id="MF_00412">
    <property type="entry name" value="ProA"/>
    <property type="match status" value="1"/>
</dbReference>
<feature type="domain" description="Aldehyde dehydrogenase" evidence="8">
    <location>
        <begin position="322"/>
        <end position="382"/>
    </location>
</feature>
<dbReference type="EC" id="1.2.1.41" evidence="2"/>
<dbReference type="Gene3D" id="3.40.309.10">
    <property type="entry name" value="Aldehyde Dehydrogenase, Chain A, domain 2"/>
    <property type="match status" value="1"/>
</dbReference>
<dbReference type="UniPathway" id="UPA00098">
    <property type="reaction ID" value="UER00360"/>
</dbReference>
<dbReference type="GO" id="GO:0055129">
    <property type="term" value="P:L-proline biosynthetic process"/>
    <property type="evidence" value="ECO:0007669"/>
    <property type="project" value="UniProtKB-UniPathway"/>
</dbReference>
<evidence type="ECO:0000256" key="4">
    <source>
        <dbReference type="ARBA" id="ARBA00022650"/>
    </source>
</evidence>
<name>A0A381P9V7_9ZZZZ</name>
<dbReference type="NCBIfam" id="TIGR00407">
    <property type="entry name" value="proA"/>
    <property type="match status" value="1"/>
</dbReference>
<dbReference type="SUPFAM" id="SSF53720">
    <property type="entry name" value="ALDH-like"/>
    <property type="match status" value="1"/>
</dbReference>
<dbReference type="FunFam" id="3.40.309.10:FF:000006">
    <property type="entry name" value="Gamma-glutamyl phosphate reductase"/>
    <property type="match status" value="1"/>
</dbReference>
<dbReference type="InterPro" id="IPR000965">
    <property type="entry name" value="GPR_dom"/>
</dbReference>
<keyword evidence="3" id="KW-0028">Amino-acid biosynthesis</keyword>
<keyword evidence="6" id="KW-0560">Oxidoreductase</keyword>
<dbReference type="PANTHER" id="PTHR11063:SF8">
    <property type="entry name" value="DELTA-1-PYRROLINE-5-CARBOXYLATE SYNTHASE"/>
    <property type="match status" value="1"/>
</dbReference>